<keyword evidence="3" id="KW-1185">Reference proteome</keyword>
<reference evidence="2 3" key="1">
    <citation type="submission" date="2021-05" db="EMBL/GenBank/DDBJ databases">
        <title>Genome Assembly of Synthetic Allotetraploid Brassica napus Reveals Homoeologous Exchanges between Subgenomes.</title>
        <authorList>
            <person name="Davis J.T."/>
        </authorList>
    </citation>
    <scope>NUCLEOTIDE SEQUENCE [LARGE SCALE GENOMIC DNA]</scope>
    <source>
        <strain evidence="3">cv. Da-Ae</strain>
        <tissue evidence="2">Seedling</tissue>
    </source>
</reference>
<organism evidence="2 3">
    <name type="scientific">Brassica napus</name>
    <name type="common">Rape</name>
    <dbReference type="NCBI Taxonomy" id="3708"/>
    <lineage>
        <taxon>Eukaryota</taxon>
        <taxon>Viridiplantae</taxon>
        <taxon>Streptophyta</taxon>
        <taxon>Embryophyta</taxon>
        <taxon>Tracheophyta</taxon>
        <taxon>Spermatophyta</taxon>
        <taxon>Magnoliopsida</taxon>
        <taxon>eudicotyledons</taxon>
        <taxon>Gunneridae</taxon>
        <taxon>Pentapetalae</taxon>
        <taxon>rosids</taxon>
        <taxon>malvids</taxon>
        <taxon>Brassicales</taxon>
        <taxon>Brassicaceae</taxon>
        <taxon>Brassiceae</taxon>
        <taxon>Brassica</taxon>
    </lineage>
</organism>
<feature type="transmembrane region" description="Helical" evidence="1">
    <location>
        <begin position="89"/>
        <end position="107"/>
    </location>
</feature>
<dbReference type="Proteomes" id="UP000824890">
    <property type="component" value="Unassembled WGS sequence"/>
</dbReference>
<feature type="transmembrane region" description="Helical" evidence="1">
    <location>
        <begin position="158"/>
        <end position="176"/>
    </location>
</feature>
<gene>
    <name evidence="2" type="ORF">HID58_069190</name>
</gene>
<feature type="transmembrane region" description="Helical" evidence="1">
    <location>
        <begin position="7"/>
        <end position="30"/>
    </location>
</feature>
<keyword evidence="1" id="KW-0812">Transmembrane</keyword>
<keyword evidence="1" id="KW-0472">Membrane</keyword>
<evidence type="ECO:0000256" key="1">
    <source>
        <dbReference type="SAM" id="Phobius"/>
    </source>
</evidence>
<feature type="transmembrane region" description="Helical" evidence="1">
    <location>
        <begin position="119"/>
        <end position="138"/>
    </location>
</feature>
<feature type="transmembrane region" description="Helical" evidence="1">
    <location>
        <begin position="36"/>
        <end position="52"/>
    </location>
</feature>
<evidence type="ECO:0000313" key="2">
    <source>
        <dbReference type="EMBL" id="KAH0854499.1"/>
    </source>
</evidence>
<accession>A0ABQ7XEZ5</accession>
<protein>
    <recommendedName>
        <fullName evidence="4">Derlin</fullName>
    </recommendedName>
</protein>
<comment type="caution">
    <text evidence="2">The sequence shown here is derived from an EMBL/GenBank/DDBJ whole genome shotgun (WGS) entry which is preliminary data.</text>
</comment>
<name>A0ABQ7XEZ5_BRANA</name>
<dbReference type="EMBL" id="JAGKQM010000393">
    <property type="protein sequence ID" value="KAH0854499.1"/>
    <property type="molecule type" value="Genomic_DNA"/>
</dbReference>
<evidence type="ECO:0008006" key="4">
    <source>
        <dbReference type="Google" id="ProtNLM"/>
    </source>
</evidence>
<proteinExistence type="predicted"/>
<keyword evidence="1" id="KW-1133">Transmembrane helix</keyword>
<sequence length="197" mass="22138">MMLETASFWLGQSLVVFDVVFLNVGLPSIVTARLDFQDLIFGVLTSILSFIARGRLHSFLILFRLPFPLYSCISLQLSSHLSSGSPFHHVWIMFSFVHVIWAWKLMLGTASSWLGQSLVVFDVVFLNVGLPSIVTARLDFQDLIFGVLTSMLSFIARGRLHTFIASLVALHFTMFATRGLDNVFVRVCYMGLEGVRN</sequence>
<evidence type="ECO:0000313" key="3">
    <source>
        <dbReference type="Proteomes" id="UP000824890"/>
    </source>
</evidence>